<proteinExistence type="predicted"/>
<evidence type="ECO:0000313" key="2">
    <source>
        <dbReference type="Proteomes" id="UP000015453"/>
    </source>
</evidence>
<dbReference type="EMBL" id="AUSU01002070">
    <property type="protein sequence ID" value="EPS69554.1"/>
    <property type="molecule type" value="Genomic_DNA"/>
</dbReference>
<name>S8CQT9_9LAMI</name>
<dbReference type="PANTHER" id="PTHR21422">
    <property type="entry name" value="RAB3 GTPASE-ACTIVATING PROTEIN CATALYTIC SUBUNIT"/>
    <property type="match status" value="1"/>
</dbReference>
<dbReference type="OrthoDB" id="17346at2759"/>
<feature type="non-terminal residue" evidence="1">
    <location>
        <position position="375"/>
    </location>
</feature>
<evidence type="ECO:0000313" key="1">
    <source>
        <dbReference type="EMBL" id="EPS69554.1"/>
    </source>
</evidence>
<protein>
    <submittedName>
        <fullName evidence="1">Uncharacterized protein</fullName>
    </submittedName>
</protein>
<dbReference type="AlphaFoldDB" id="S8CQT9"/>
<comment type="caution">
    <text evidence="1">The sequence shown here is derived from an EMBL/GenBank/DDBJ whole genome shotgun (WGS) entry which is preliminary data.</text>
</comment>
<reference evidence="1 2" key="1">
    <citation type="journal article" date="2013" name="BMC Genomics">
        <title>The miniature genome of a carnivorous plant Genlisea aurea contains a low number of genes and short non-coding sequences.</title>
        <authorList>
            <person name="Leushkin E.V."/>
            <person name="Sutormin R.A."/>
            <person name="Nabieva E.R."/>
            <person name="Penin A.A."/>
            <person name="Kondrashov A.S."/>
            <person name="Logacheva M.D."/>
        </authorList>
    </citation>
    <scope>NUCLEOTIDE SEQUENCE [LARGE SCALE GENOMIC DNA]</scope>
</reference>
<dbReference type="InterPro" id="IPR045700">
    <property type="entry name" value="Rab3GAP1"/>
</dbReference>
<gene>
    <name evidence="1" type="ORF">M569_05211</name>
</gene>
<accession>S8CQT9</accession>
<sequence>QFEHFDDFTLASAWEKFISEIEAVCRMWLAAGPENLLAKDAGTFDVFLDLYIVKFEFEYNMKRYCMEYRFETDNDGKMADWTKAVHDLQQAFGVKEFLMIAPQSASGVILDPPEASKLLSAVAIALSNCSCRWPAFVPVHDPSRKAYIGIQNKDTVFTRRFEADRISSQVPIKLMHLEGLYELFVSKFAYAAMELPLHHFRIQFKMKLTYQTPAHDDEDEVHVADAGNIESFEKEDFVDSNGKVQWDDDCPWSEWYSAEDPVKGRFQLLAMWHGLTAESSLFMAELENASPLEADDWFLWPLLSSELRTTADEKYIGFSSQLRLLIKAFEMSLEAKFMEDFVSVENSSAENLNSSAVIPPPTVLDRVLKDMFHEG</sequence>
<dbReference type="Proteomes" id="UP000015453">
    <property type="component" value="Unassembled WGS sequence"/>
</dbReference>
<feature type="non-terminal residue" evidence="1">
    <location>
        <position position="1"/>
    </location>
</feature>
<keyword evidence="2" id="KW-1185">Reference proteome</keyword>
<dbReference type="GO" id="GO:0005096">
    <property type="term" value="F:GTPase activator activity"/>
    <property type="evidence" value="ECO:0007669"/>
    <property type="project" value="InterPro"/>
</dbReference>
<dbReference type="PANTHER" id="PTHR21422:SF9">
    <property type="entry name" value="RAB3 GTPASE-ACTIVATING PROTEIN CATALYTIC SUBUNIT"/>
    <property type="match status" value="1"/>
</dbReference>
<organism evidence="1 2">
    <name type="scientific">Genlisea aurea</name>
    <dbReference type="NCBI Taxonomy" id="192259"/>
    <lineage>
        <taxon>Eukaryota</taxon>
        <taxon>Viridiplantae</taxon>
        <taxon>Streptophyta</taxon>
        <taxon>Embryophyta</taxon>
        <taxon>Tracheophyta</taxon>
        <taxon>Spermatophyta</taxon>
        <taxon>Magnoliopsida</taxon>
        <taxon>eudicotyledons</taxon>
        <taxon>Gunneridae</taxon>
        <taxon>Pentapetalae</taxon>
        <taxon>asterids</taxon>
        <taxon>lamiids</taxon>
        <taxon>Lamiales</taxon>
        <taxon>Lentibulariaceae</taxon>
        <taxon>Genlisea</taxon>
    </lineage>
</organism>